<dbReference type="EMBL" id="FLQX01000147">
    <property type="protein sequence ID" value="SBT09323.1"/>
    <property type="molecule type" value="Genomic_DNA"/>
</dbReference>
<keyword evidence="1" id="KW-0812">Transmembrane</keyword>
<keyword evidence="1" id="KW-1133">Transmembrane helix</keyword>
<evidence type="ECO:0000313" key="3">
    <source>
        <dbReference type="Proteomes" id="UP000199169"/>
    </source>
</evidence>
<dbReference type="Pfam" id="PF00873">
    <property type="entry name" value="ACR_tran"/>
    <property type="match status" value="1"/>
</dbReference>
<dbReference type="SUPFAM" id="SSF82693">
    <property type="entry name" value="Multidrug efflux transporter AcrB pore domain, PN1, PN2, PC1 and PC2 subdomains"/>
    <property type="match status" value="2"/>
</dbReference>
<feature type="transmembrane region" description="Helical" evidence="1">
    <location>
        <begin position="970"/>
        <end position="989"/>
    </location>
</feature>
<keyword evidence="1" id="KW-0472">Membrane</keyword>
<name>A0A1A8XZ31_9PROT</name>
<dbReference type="PRINTS" id="PR00702">
    <property type="entry name" value="ACRIFLAVINRP"/>
</dbReference>
<feature type="transmembrane region" description="Helical" evidence="1">
    <location>
        <begin position="336"/>
        <end position="356"/>
    </location>
</feature>
<feature type="transmembrane region" description="Helical" evidence="1">
    <location>
        <begin position="995"/>
        <end position="1018"/>
    </location>
</feature>
<dbReference type="Gene3D" id="3.30.70.1320">
    <property type="entry name" value="Multidrug efflux transporter AcrB pore domain like"/>
    <property type="match status" value="1"/>
</dbReference>
<dbReference type="STRING" id="1860102.ACCAA_680042"/>
<dbReference type="Gene3D" id="3.30.2090.10">
    <property type="entry name" value="Multidrug efflux transporter AcrB TolC docking domain, DN and DC subdomains"/>
    <property type="match status" value="2"/>
</dbReference>
<sequence length="1034" mass="113925">MTPPNLSEWALHHRSLVAYLIVVLMLGGVLSYFRLGRAEDPDYTFKAMVVRTLWPGATAHEVEQQVSERIEKRLQEVPWVDVLRSQTRSGESLITVLLKDYTPKKEVPEAWYQVRKKIGDMRHTLPPGVQGPFLNDEFGETFITIYALTGDGFDLAALRREADRMARELRQVPDVKKIELIGVQEEKIYIEVSHAKLATLGLNPLLIFDALQKQNAMTPAGFYETPSDRVRIRVSGDFNSVDSIREIGIQADGRLFRLGDIATVTRGFAEPPSPRMRVQGQDAIGIAIAMNKGGDVIRLGDRLRAESERLQKQLPLGIDVHLVADQPQIVRQSMNLFVSSLAEAVLIVLAVSFLSLGMRTGAVVALSIPLVLAITFLLMGVFGIDLQRISLGALVIALGLLVDDAIIAVEMMVVKMEHGWDRFRAATFAYTSTAFPMLTGTLITVVGFLPVGLAKSGAGEYTFSIFAVVSIALLVSWVVAVLFTPYLGYLLLDADTLRRKVQEHGDDRYDTPFYRRVREMIEWCLRHRWLVIAATAIAFAASLVALGVGVQKQFFPAASRPELLVDLWLPNGASLKATEAQARRVERLLDEPEMKKSVKYYASYLGNGSPRFYLPLDQQLFNDNFAQFVVTTHNVDTREDLKSRLEQRFADEGGAWSGLRARVLRLENGPPVGFPVVFRVSGENFTELRRAAAEVAAVMRANPHIKEVSFDWNEMGKSIQIDIDQDRARALGISSQELSAFLNSMLTGVTVTQMREGDQLIDVVAGAAGDDRARISALADMNIHTSSGRYVPLAQLAQMRYELEDGVIARRNRLPTVSVRADLRDHIQAPVVTAQIDPQLDALRARLPAGFRIEAGGATEESAKGEDSIKAVMPLMLVGVITLLMIQLQNIGRTLLVLLTAPLGLIGVALALLIFDVPFGFVANLGVIALSGMIMRNSVILVDQIEQDETAGQPAWEAVVGSTVRRFRPIMLTAAAAILAMIPLTRSVFWGPMAVAIMGGLIVATLLTIFFLPALYAVCYRVQPVQASTPGRQP</sequence>
<feature type="transmembrane region" description="Helical" evidence="1">
    <location>
        <begin position="529"/>
        <end position="550"/>
    </location>
</feature>
<dbReference type="GO" id="GO:0042910">
    <property type="term" value="F:xenobiotic transmembrane transporter activity"/>
    <property type="evidence" value="ECO:0007669"/>
    <property type="project" value="TreeGrafter"/>
</dbReference>
<protein>
    <submittedName>
        <fullName evidence="2">Acriflavin resistance protein</fullName>
    </submittedName>
</protein>
<feature type="transmembrane region" description="Helical" evidence="1">
    <location>
        <begin position="363"/>
        <end position="384"/>
    </location>
</feature>
<evidence type="ECO:0000313" key="2">
    <source>
        <dbReference type="EMBL" id="SBT09323.1"/>
    </source>
</evidence>
<gene>
    <name evidence="2" type="ORF">ACCAA_680042</name>
</gene>
<dbReference type="GO" id="GO:0005886">
    <property type="term" value="C:plasma membrane"/>
    <property type="evidence" value="ECO:0007669"/>
    <property type="project" value="TreeGrafter"/>
</dbReference>
<dbReference type="SUPFAM" id="SSF82714">
    <property type="entry name" value="Multidrug efflux transporter AcrB TolC docking domain, DN and DC subdomains"/>
    <property type="match status" value="2"/>
</dbReference>
<dbReference type="InterPro" id="IPR027463">
    <property type="entry name" value="AcrB_DN_DC_subdom"/>
</dbReference>
<feature type="transmembrane region" description="Helical" evidence="1">
    <location>
        <begin position="16"/>
        <end position="35"/>
    </location>
</feature>
<dbReference type="Gene3D" id="3.30.70.1430">
    <property type="entry name" value="Multidrug efflux transporter AcrB pore domain"/>
    <property type="match status" value="2"/>
</dbReference>
<organism evidence="2 3">
    <name type="scientific">Candidatus Accumulibacter aalborgensis</name>
    <dbReference type="NCBI Taxonomy" id="1860102"/>
    <lineage>
        <taxon>Bacteria</taxon>
        <taxon>Pseudomonadati</taxon>
        <taxon>Pseudomonadota</taxon>
        <taxon>Betaproteobacteria</taxon>
        <taxon>Candidatus Accumulibacter</taxon>
    </lineage>
</organism>
<dbReference type="AlphaFoldDB" id="A0A1A8XZ31"/>
<dbReference type="Proteomes" id="UP000199169">
    <property type="component" value="Unassembled WGS sequence"/>
</dbReference>
<keyword evidence="3" id="KW-1185">Reference proteome</keyword>
<feature type="transmembrane region" description="Helical" evidence="1">
    <location>
        <begin position="871"/>
        <end position="888"/>
    </location>
</feature>
<proteinExistence type="predicted"/>
<dbReference type="InterPro" id="IPR001036">
    <property type="entry name" value="Acrflvin-R"/>
</dbReference>
<feature type="transmembrane region" description="Helical" evidence="1">
    <location>
        <begin position="461"/>
        <end position="492"/>
    </location>
</feature>
<accession>A0A1A8XZ31</accession>
<dbReference type="PANTHER" id="PTHR32063:SF18">
    <property type="entry name" value="CATION EFFLUX SYSTEM PROTEIN"/>
    <property type="match status" value="1"/>
</dbReference>
<reference evidence="2 3" key="1">
    <citation type="submission" date="2016-06" db="EMBL/GenBank/DDBJ databases">
        <authorList>
            <person name="Kjaerup R.B."/>
            <person name="Dalgaard T.S."/>
            <person name="Juul-Madsen H.R."/>
        </authorList>
    </citation>
    <scope>NUCLEOTIDE SEQUENCE [LARGE SCALE GENOMIC DNA]</scope>
    <source>
        <strain evidence="2">3</strain>
    </source>
</reference>
<evidence type="ECO:0000256" key="1">
    <source>
        <dbReference type="SAM" id="Phobius"/>
    </source>
</evidence>
<dbReference type="Gene3D" id="3.30.70.1440">
    <property type="entry name" value="Multidrug efflux transporter AcrB pore domain"/>
    <property type="match status" value="1"/>
</dbReference>
<feature type="transmembrane region" description="Helical" evidence="1">
    <location>
        <begin position="390"/>
        <end position="413"/>
    </location>
</feature>
<feature type="transmembrane region" description="Helical" evidence="1">
    <location>
        <begin position="425"/>
        <end position="449"/>
    </location>
</feature>
<dbReference type="PANTHER" id="PTHR32063">
    <property type="match status" value="1"/>
</dbReference>
<dbReference type="SUPFAM" id="SSF82866">
    <property type="entry name" value="Multidrug efflux transporter AcrB transmembrane domain"/>
    <property type="match status" value="2"/>
</dbReference>
<dbReference type="Gene3D" id="1.20.1640.10">
    <property type="entry name" value="Multidrug efflux transporter AcrB transmembrane domain"/>
    <property type="match status" value="2"/>
</dbReference>
<dbReference type="RefSeq" id="WP_186408760.1">
    <property type="nucleotide sequence ID" value="NZ_FLQX01000147.1"/>
</dbReference>